<dbReference type="Proteomes" id="UP000018890">
    <property type="component" value="Unassembled WGS sequence"/>
</dbReference>
<dbReference type="RefSeq" id="WP_034746209.1">
    <property type="nucleotide sequence ID" value="NZ_BAUT01000025.1"/>
</dbReference>
<dbReference type="PANTHER" id="PTHR34322">
    <property type="entry name" value="TRANSPOSASE, Y1_TNP DOMAIN-CONTAINING"/>
    <property type="match status" value="1"/>
</dbReference>
<dbReference type="GO" id="GO:0004803">
    <property type="term" value="F:transposase activity"/>
    <property type="evidence" value="ECO:0007669"/>
    <property type="project" value="InterPro"/>
</dbReference>
<dbReference type="AlphaFoldDB" id="W4Q3H3"/>
<dbReference type="InterPro" id="IPR002686">
    <property type="entry name" value="Transposase_17"/>
</dbReference>
<dbReference type="PANTHER" id="PTHR34322:SF2">
    <property type="entry name" value="TRANSPOSASE IS200-LIKE DOMAIN-CONTAINING PROTEIN"/>
    <property type="match status" value="1"/>
</dbReference>
<dbReference type="EMBL" id="BAUT01000025">
    <property type="protein sequence ID" value="GAE26490.1"/>
    <property type="molecule type" value="Genomic_DNA"/>
</dbReference>
<dbReference type="InterPro" id="IPR036515">
    <property type="entry name" value="Transposase_17_sf"/>
</dbReference>
<organism evidence="2 3">
    <name type="scientific">Halalkalibacter wakoensis JCM 9140</name>
    <dbReference type="NCBI Taxonomy" id="1236970"/>
    <lineage>
        <taxon>Bacteria</taxon>
        <taxon>Bacillati</taxon>
        <taxon>Bacillota</taxon>
        <taxon>Bacilli</taxon>
        <taxon>Bacillales</taxon>
        <taxon>Bacillaceae</taxon>
        <taxon>Halalkalibacter</taxon>
    </lineage>
</organism>
<feature type="domain" description="Transposase IS200-like" evidence="1">
    <location>
        <begin position="9"/>
        <end position="123"/>
    </location>
</feature>
<dbReference type="Pfam" id="PF01797">
    <property type="entry name" value="Y1_Tnp"/>
    <property type="match status" value="1"/>
</dbReference>
<keyword evidence="3" id="KW-1185">Reference proteome</keyword>
<evidence type="ECO:0000313" key="2">
    <source>
        <dbReference type="EMBL" id="GAE26490.1"/>
    </source>
</evidence>
<gene>
    <name evidence="2" type="ORF">JCM9140_2562</name>
</gene>
<accession>W4Q3H3</accession>
<dbReference type="SUPFAM" id="SSF143422">
    <property type="entry name" value="Transposase IS200-like"/>
    <property type="match status" value="1"/>
</dbReference>
<dbReference type="OrthoDB" id="9788881at2"/>
<proteinExistence type="predicted"/>
<evidence type="ECO:0000259" key="1">
    <source>
        <dbReference type="SMART" id="SM01321"/>
    </source>
</evidence>
<dbReference type="GO" id="GO:0006313">
    <property type="term" value="P:DNA transposition"/>
    <property type="evidence" value="ECO:0007669"/>
    <property type="project" value="InterPro"/>
</dbReference>
<dbReference type="GO" id="GO:0003677">
    <property type="term" value="F:DNA binding"/>
    <property type="evidence" value="ECO:0007669"/>
    <property type="project" value="InterPro"/>
</dbReference>
<reference evidence="2" key="1">
    <citation type="journal article" date="2014" name="Genome Announc.">
        <title>Draft Genome Sequences of Three Alkaliphilic Bacillus Strains, Bacillus wakoensis JCM 9140T, Bacillus akibai JCM 9157T, and Bacillus hemicellulosilyticus JCM 9152T.</title>
        <authorList>
            <person name="Yuki M."/>
            <person name="Oshima K."/>
            <person name="Suda W."/>
            <person name="Oshida Y."/>
            <person name="Kitamura K."/>
            <person name="Iida T."/>
            <person name="Hattori M."/>
            <person name="Ohkuma M."/>
        </authorList>
    </citation>
    <scope>NUCLEOTIDE SEQUENCE [LARGE SCALE GENOMIC DNA]</scope>
    <source>
        <strain evidence="2">JCM 9140</strain>
    </source>
</reference>
<dbReference type="Gene3D" id="3.30.70.1290">
    <property type="entry name" value="Transposase IS200-like"/>
    <property type="match status" value="1"/>
</dbReference>
<protein>
    <recommendedName>
        <fullName evidence="1">Transposase IS200-like domain-containing protein</fullName>
    </recommendedName>
</protein>
<dbReference type="SMART" id="SM01321">
    <property type="entry name" value="Y1_Tnp"/>
    <property type="match status" value="1"/>
</dbReference>
<evidence type="ECO:0000313" key="3">
    <source>
        <dbReference type="Proteomes" id="UP000018890"/>
    </source>
</evidence>
<sequence>MPRKPRTKSRSGIYHIILRGINKQLIFEEDEDKVRFIETLQRFKDKCQYQIYGYCLMNNHIHLLLKEEGEPISLIIKRISSSYVYWFNQKYERNGHLFQERFKSENVEDRAYFLTVLRYIHQNPLKAGLAQNVFDSPWTSIHDYIHKPELVAIDFAISQFSAEKNEAVRRFITYMQQLSNDICFDQNIRERVSDRELKSYMREHGVSNTSVLQQMDRESRNEILRKLKQLNGVSGRQLSRVTGVSKSVIQRL</sequence>
<comment type="caution">
    <text evidence="2">The sequence shown here is derived from an EMBL/GenBank/DDBJ whole genome shotgun (WGS) entry which is preliminary data.</text>
</comment>
<name>W4Q3H3_9BACI</name>